<dbReference type="PANTHER" id="PTHR30121">
    <property type="entry name" value="UNCHARACTERIZED PROTEIN YJGR-RELATED"/>
    <property type="match status" value="1"/>
</dbReference>
<evidence type="ECO:0000259" key="2">
    <source>
        <dbReference type="Pfam" id="PF01935"/>
    </source>
</evidence>
<feature type="transmembrane region" description="Helical" evidence="1">
    <location>
        <begin position="7"/>
        <end position="32"/>
    </location>
</feature>
<evidence type="ECO:0000259" key="3">
    <source>
        <dbReference type="Pfam" id="PF12696"/>
    </source>
</evidence>
<gene>
    <name evidence="5" type="ORF">B5M47_02735</name>
</gene>
<feature type="domain" description="Helicase HerA central" evidence="2">
    <location>
        <begin position="342"/>
        <end position="444"/>
    </location>
</feature>
<keyword evidence="1" id="KW-0812">Transmembrane</keyword>
<name>A0A1W9NXR6_UNCC3</name>
<evidence type="ECO:0000313" key="5">
    <source>
        <dbReference type="EMBL" id="OQX50874.1"/>
    </source>
</evidence>
<proteinExistence type="predicted"/>
<feature type="domain" description="TraD/TraG TraM recognition site" evidence="3">
    <location>
        <begin position="617"/>
        <end position="678"/>
    </location>
</feature>
<protein>
    <recommendedName>
        <fullName evidence="7">Type IV secretion system coupling protein TraD DNA-binding domain-containing protein</fullName>
    </recommendedName>
</protein>
<dbReference type="InterPro" id="IPR051162">
    <property type="entry name" value="T4SS_component"/>
</dbReference>
<evidence type="ECO:0008006" key="7">
    <source>
        <dbReference type="Google" id="ProtNLM"/>
    </source>
</evidence>
<dbReference type="InterPro" id="IPR032689">
    <property type="entry name" value="TraG-D_C"/>
</dbReference>
<dbReference type="InterPro" id="IPR002789">
    <property type="entry name" value="HerA_central"/>
</dbReference>
<feature type="domain" description="DUF8128" evidence="4">
    <location>
        <begin position="46"/>
        <end position="324"/>
    </location>
</feature>
<dbReference type="Pfam" id="PF01935">
    <property type="entry name" value="DUF87"/>
    <property type="match status" value="1"/>
</dbReference>
<dbReference type="InterPro" id="IPR027417">
    <property type="entry name" value="P-loop_NTPase"/>
</dbReference>
<keyword evidence="1" id="KW-0472">Membrane</keyword>
<dbReference type="Pfam" id="PF12696">
    <property type="entry name" value="TraG-D_C"/>
    <property type="match status" value="1"/>
</dbReference>
<dbReference type="SUPFAM" id="SSF52540">
    <property type="entry name" value="P-loop containing nucleoside triphosphate hydrolases"/>
    <property type="match status" value="1"/>
</dbReference>
<dbReference type="Proteomes" id="UP000192520">
    <property type="component" value="Unassembled WGS sequence"/>
</dbReference>
<dbReference type="EMBL" id="MZGJ01000015">
    <property type="protein sequence ID" value="OQX50874.1"/>
    <property type="molecule type" value="Genomic_DNA"/>
</dbReference>
<evidence type="ECO:0000313" key="6">
    <source>
        <dbReference type="Proteomes" id="UP000192520"/>
    </source>
</evidence>
<comment type="caution">
    <text evidence="5">The sequence shown here is derived from an EMBL/GenBank/DDBJ whole genome shotgun (WGS) entry which is preliminary data.</text>
</comment>
<dbReference type="STRING" id="1968527.B5M47_02735"/>
<evidence type="ECO:0000259" key="4">
    <source>
        <dbReference type="Pfam" id="PF26449"/>
    </source>
</evidence>
<evidence type="ECO:0000256" key="1">
    <source>
        <dbReference type="SAM" id="Phobius"/>
    </source>
</evidence>
<dbReference type="Gene3D" id="3.40.50.300">
    <property type="entry name" value="P-loop containing nucleotide triphosphate hydrolases"/>
    <property type="match status" value="2"/>
</dbReference>
<reference evidence="6" key="1">
    <citation type="submission" date="2017-03" db="EMBL/GenBank/DDBJ databases">
        <title>Novel pathways for hydrocarbon cycling and metabolic interdependencies in hydrothermal sediment communities.</title>
        <authorList>
            <person name="Dombrowski N."/>
            <person name="Seitz K."/>
            <person name="Teske A."/>
            <person name="Baker B."/>
        </authorList>
    </citation>
    <scope>NUCLEOTIDE SEQUENCE [LARGE SCALE GENOMIC DNA]</scope>
</reference>
<accession>A0A1W9NXR6</accession>
<organism evidence="5 6">
    <name type="scientific">candidate division CPR3 bacterium 4484_211</name>
    <dbReference type="NCBI Taxonomy" id="1968527"/>
    <lineage>
        <taxon>Bacteria</taxon>
        <taxon>Bacteria division CPR3</taxon>
    </lineage>
</organism>
<dbReference type="Pfam" id="PF26449">
    <property type="entry name" value="DUF8128"/>
    <property type="match status" value="1"/>
</dbReference>
<keyword evidence="1" id="KW-1133">Transmembrane helix</keyword>
<dbReference type="PANTHER" id="PTHR30121:SF11">
    <property type="entry name" value="AAA+ ATPASE DOMAIN-CONTAINING PROTEIN"/>
    <property type="match status" value="1"/>
</dbReference>
<dbReference type="InterPro" id="IPR058441">
    <property type="entry name" value="DUF8128"/>
</dbReference>
<sequence>MLIMREILLPLILIGLMLAAVAGGIFYLISWLKFRDREKISLRIKFLEVRMPKENEIEIGVAEQLFANLHALSLGGGILSFQPGISFEIVGEYESVRFIVAVPNEYVDYVEQQLHAVYPEAEVVEIEEYNIFTKGQKVAFAELRLAGAPYYPLQSYENLKSDSLNQITSAMSKLREGQAAVVQILVVPAGDKWRKKGQKFVDRANMPAKEGEYKVKTDPKILEAISGKCAKVGFNTTIRIVSEAEDTQTAQRILTELVNSFSQFGQPHLGHLARKKIYFKKNFMTSFLYRYPPRWGKPSILNIEELATIMHFPNKDVRTPHIAWLLSRSSEAPQGTPTEGLYIGKSIFRGREKKIYLARKDRRRHMYIIGQTGTGKSVFLQFLAQQDIKNGEGLCFIDPHGDAVEGLLQMIPKERAEDVIYFNPADTERPMGLNVLDVSGEEAKHKVVNSFIALLYKLYDPNRTGIMGPILERAIRNVMLTAMSDKGSTLVEVLRLLIDPDFAKSKIPLIKDPLVKQYWTKEMAQTTDFHKSEKLGYFISKFDRFVTEKLMRNIVGQSQSALDFRQIMDSGKILLVNLAKGLIGEENSSFLGLMIVPQILIAAMGRTDMPEEKRKDFYLYVDEFQNFATDDFAEILSEARKYRLNLIVANQFISQIDEKVKDAVFGNVGTLSSFRIGVDDATYLESQFEPVFTKSDLLNLTIGKTYTKLLINGQPSRPFSMTTDYPAYCSLERNKELAEMIKQLSRMKYGKDRAWVEQDIKARAGLEE</sequence>
<dbReference type="AlphaFoldDB" id="A0A1W9NXR6"/>